<feature type="region of interest" description="Disordered" evidence="1">
    <location>
        <begin position="1"/>
        <end position="24"/>
    </location>
</feature>
<feature type="transmembrane region" description="Helical" evidence="2">
    <location>
        <begin position="380"/>
        <end position="398"/>
    </location>
</feature>
<keyword evidence="2" id="KW-0812">Transmembrane</keyword>
<feature type="transmembrane region" description="Helical" evidence="2">
    <location>
        <begin position="403"/>
        <end position="424"/>
    </location>
</feature>
<feature type="transmembrane region" description="Helical" evidence="2">
    <location>
        <begin position="206"/>
        <end position="223"/>
    </location>
</feature>
<gene>
    <name evidence="3" type="ORF">UFOPK3046_00904</name>
</gene>
<evidence type="ECO:0000313" key="3">
    <source>
        <dbReference type="EMBL" id="CAB4807102.1"/>
    </source>
</evidence>
<feature type="transmembrane region" description="Helical" evidence="2">
    <location>
        <begin position="134"/>
        <end position="157"/>
    </location>
</feature>
<dbReference type="AlphaFoldDB" id="A0A6J6YCF6"/>
<evidence type="ECO:0000256" key="1">
    <source>
        <dbReference type="SAM" id="MobiDB-lite"/>
    </source>
</evidence>
<accession>A0A6J6YCF6</accession>
<feature type="transmembrane region" description="Helical" evidence="2">
    <location>
        <begin position="33"/>
        <end position="53"/>
    </location>
</feature>
<feature type="transmembrane region" description="Helical" evidence="2">
    <location>
        <begin position="101"/>
        <end position="122"/>
    </location>
</feature>
<name>A0A6J6YCF6_9ZZZZ</name>
<feature type="transmembrane region" description="Helical" evidence="2">
    <location>
        <begin position="477"/>
        <end position="497"/>
    </location>
</feature>
<sequence length="604" mass="64602">MTEASTQTQDTRVSSGGNRESTPVSTGIRAGSLVLFCILRTLTIAAATTPRILPDESGSWSFSRFIAGGASIITMHQQPEYRFGTGLLLSPLWAVTSDPLVRYRLGLVLLSAAPILAAWCIARSLRLLSLGDNVLRSTAFAMVLLFPATMMTGSFTWAEPLSMAWWGLIILGMTATFTSHRPATALFATSLVAGFAPFVHGRMYSVTITWVCLLLFLLLQGQFGSPRHETSDDKQEADQPSTRALVGSLAVTVMVYLVASVAQKHMVSVLWSAPSEQGQGIGLGLFTQVEFWSNLFLSMLGQIWYLAVSSCGLALLGIGVLARFSYRSSSAVPRALTVSLAAMFAGAFALSNLLMTSYYMTAPREIVRYDHLFYGRYNDAVIAVLSVIGLLALSKLALQAAALALTSTTAAISTILAVVVRWRVTHIELSESFPPTIAGLAVLSGAGTGLHILRWSAISIVLCMLLGIACYFSRSALLGLVLAAVVLGSVSATRNAIQMHQSYQYSAAFEPFLTTSASPKRAVVSSDAADLSGYSYLLTGQQYQLVDNGWSFTVSEKSSAELAAEPEPGTELLVLAPGFMPTGNFQESTPFGPVVFFKGTPAPQ</sequence>
<keyword evidence="2" id="KW-1133">Transmembrane helix</keyword>
<dbReference type="EMBL" id="CAFAAQ010000068">
    <property type="protein sequence ID" value="CAB4807102.1"/>
    <property type="molecule type" value="Genomic_DNA"/>
</dbReference>
<reference evidence="3" key="1">
    <citation type="submission" date="2020-05" db="EMBL/GenBank/DDBJ databases">
        <authorList>
            <person name="Chiriac C."/>
            <person name="Salcher M."/>
            <person name="Ghai R."/>
            <person name="Kavagutti S V."/>
        </authorList>
    </citation>
    <scope>NUCLEOTIDE SEQUENCE</scope>
</reference>
<organism evidence="3">
    <name type="scientific">freshwater metagenome</name>
    <dbReference type="NCBI Taxonomy" id="449393"/>
    <lineage>
        <taxon>unclassified sequences</taxon>
        <taxon>metagenomes</taxon>
        <taxon>ecological metagenomes</taxon>
    </lineage>
</organism>
<feature type="transmembrane region" description="Helical" evidence="2">
    <location>
        <begin position="303"/>
        <end position="324"/>
    </location>
</feature>
<feature type="transmembrane region" description="Helical" evidence="2">
    <location>
        <begin position="336"/>
        <end position="360"/>
    </location>
</feature>
<protein>
    <submittedName>
        <fullName evidence="3">Unannotated protein</fullName>
    </submittedName>
</protein>
<proteinExistence type="predicted"/>
<evidence type="ECO:0000256" key="2">
    <source>
        <dbReference type="SAM" id="Phobius"/>
    </source>
</evidence>
<feature type="transmembrane region" description="Helical" evidence="2">
    <location>
        <begin position="183"/>
        <end position="200"/>
    </location>
</feature>
<feature type="transmembrane region" description="Helical" evidence="2">
    <location>
        <begin position="244"/>
        <end position="262"/>
    </location>
</feature>
<keyword evidence="2" id="KW-0472">Membrane</keyword>